<evidence type="ECO:0000256" key="5">
    <source>
        <dbReference type="SAM" id="Phobius"/>
    </source>
</evidence>
<reference evidence="7" key="1">
    <citation type="submission" date="2022-07" db="EMBL/GenBank/DDBJ databases">
        <title>Genome Sequence of Physisporinus lineatus.</title>
        <authorList>
            <person name="Buettner E."/>
        </authorList>
    </citation>
    <scope>NUCLEOTIDE SEQUENCE</scope>
    <source>
        <strain evidence="7">VT162</strain>
    </source>
</reference>
<feature type="transmembrane region" description="Helical" evidence="5">
    <location>
        <begin position="52"/>
        <end position="71"/>
    </location>
</feature>
<evidence type="ECO:0000313" key="7">
    <source>
        <dbReference type="EMBL" id="KAJ3488706.1"/>
    </source>
</evidence>
<organism evidence="7 8">
    <name type="scientific">Meripilus lineatus</name>
    <dbReference type="NCBI Taxonomy" id="2056292"/>
    <lineage>
        <taxon>Eukaryota</taxon>
        <taxon>Fungi</taxon>
        <taxon>Dikarya</taxon>
        <taxon>Basidiomycota</taxon>
        <taxon>Agaricomycotina</taxon>
        <taxon>Agaricomycetes</taxon>
        <taxon>Polyporales</taxon>
        <taxon>Meripilaceae</taxon>
        <taxon>Meripilus</taxon>
    </lineage>
</organism>
<evidence type="ECO:0000256" key="2">
    <source>
        <dbReference type="ARBA" id="ARBA00022692"/>
    </source>
</evidence>
<sequence length="213" mass="23558">MKRKVITKKEQFEQQQATVIGGAKGFLGGLAVAVPASYFLQKRWAYYRALPSSLKALGVVMVVVPSCVISAERAGLRFEREQWTGIDKQELATIAAREQERWDKMTFGQKASEVAVRNEYGLIGGAWALTMAGAFGTIMRNPYQTLPQKIVQARMWAQGLTIGVLIAAGALTHSRRARATQEGVDRHLAADHSWRDIIQQEQDDARAGANNRS</sequence>
<keyword evidence="2 5" id="KW-0812">Transmembrane</keyword>
<dbReference type="Pfam" id="PF04588">
    <property type="entry name" value="HIG_1_N"/>
    <property type="match status" value="1"/>
</dbReference>
<evidence type="ECO:0000256" key="4">
    <source>
        <dbReference type="ARBA" id="ARBA00023136"/>
    </source>
</evidence>
<dbReference type="Proteomes" id="UP001212997">
    <property type="component" value="Unassembled WGS sequence"/>
</dbReference>
<proteinExistence type="predicted"/>
<feature type="transmembrane region" description="Helical" evidence="5">
    <location>
        <begin position="120"/>
        <end position="139"/>
    </location>
</feature>
<name>A0AAD5YLP0_9APHY</name>
<accession>A0AAD5YLP0</accession>
<feature type="transmembrane region" description="Helical" evidence="5">
    <location>
        <begin position="151"/>
        <end position="171"/>
    </location>
</feature>
<dbReference type="EMBL" id="JANAWD010000061">
    <property type="protein sequence ID" value="KAJ3488706.1"/>
    <property type="molecule type" value="Genomic_DNA"/>
</dbReference>
<dbReference type="PROSITE" id="PS51503">
    <property type="entry name" value="HIG1"/>
    <property type="match status" value="1"/>
</dbReference>
<dbReference type="GO" id="GO:0033617">
    <property type="term" value="P:mitochondrial respiratory chain complex IV assembly"/>
    <property type="evidence" value="ECO:0007669"/>
    <property type="project" value="TreeGrafter"/>
</dbReference>
<dbReference type="GO" id="GO:0005739">
    <property type="term" value="C:mitochondrion"/>
    <property type="evidence" value="ECO:0007669"/>
    <property type="project" value="UniProtKB-SubCell"/>
</dbReference>
<evidence type="ECO:0000256" key="1">
    <source>
        <dbReference type="ARBA" id="ARBA00004173"/>
    </source>
</evidence>
<protein>
    <recommendedName>
        <fullName evidence="6">HIG1 domain-containing protein</fullName>
    </recommendedName>
</protein>
<dbReference type="PANTHER" id="PTHR28018">
    <property type="entry name" value="RESPIRATORY SUPERCOMPLEX FACTOR 2, MITOCHONDRIAL"/>
    <property type="match status" value="1"/>
</dbReference>
<comment type="subcellular location">
    <subcellularLocation>
        <location evidence="1">Mitochondrion</location>
    </subcellularLocation>
</comment>
<keyword evidence="3 5" id="KW-1133">Transmembrane helix</keyword>
<feature type="domain" description="HIG1" evidence="6">
    <location>
        <begin position="92"/>
        <end position="183"/>
    </location>
</feature>
<evidence type="ECO:0000313" key="8">
    <source>
        <dbReference type="Proteomes" id="UP001212997"/>
    </source>
</evidence>
<dbReference type="InterPro" id="IPR007667">
    <property type="entry name" value="Hypoxia_induced_domain"/>
</dbReference>
<keyword evidence="4 5" id="KW-0472">Membrane</keyword>
<dbReference type="InterPro" id="IPR040153">
    <property type="entry name" value="Rcf2"/>
</dbReference>
<gene>
    <name evidence="7" type="ORF">NLI96_g2641</name>
</gene>
<comment type="caution">
    <text evidence="7">The sequence shown here is derived from an EMBL/GenBank/DDBJ whole genome shotgun (WGS) entry which is preliminary data.</text>
</comment>
<keyword evidence="8" id="KW-1185">Reference proteome</keyword>
<dbReference type="AlphaFoldDB" id="A0AAD5YLP0"/>
<evidence type="ECO:0000256" key="3">
    <source>
        <dbReference type="ARBA" id="ARBA00022989"/>
    </source>
</evidence>
<dbReference type="PANTHER" id="PTHR28018:SF3">
    <property type="entry name" value="RESPIRATORY SUPERCOMPLEX FACTOR 2, MITOCHONDRIAL"/>
    <property type="match status" value="1"/>
</dbReference>
<evidence type="ECO:0000259" key="6">
    <source>
        <dbReference type="PROSITE" id="PS51503"/>
    </source>
</evidence>
<feature type="transmembrane region" description="Helical" evidence="5">
    <location>
        <begin position="21"/>
        <end position="40"/>
    </location>
</feature>